<gene>
    <name evidence="3" type="ORF">CAUJ_LOCUS15307</name>
</gene>
<proteinExistence type="predicted"/>
<feature type="region of interest" description="Disordered" evidence="2">
    <location>
        <begin position="198"/>
        <end position="230"/>
    </location>
</feature>
<feature type="region of interest" description="Disordered" evidence="2">
    <location>
        <begin position="118"/>
        <end position="143"/>
    </location>
</feature>
<protein>
    <submittedName>
        <fullName evidence="3">Uncharacterized protein</fullName>
    </submittedName>
</protein>
<feature type="binding site" evidence="1">
    <location>
        <position position="362"/>
    </location>
    <ligand>
        <name>Zn(2+)</name>
        <dbReference type="ChEBI" id="CHEBI:29105"/>
    </ligand>
</feature>
<dbReference type="InterPro" id="IPR036703">
    <property type="entry name" value="MOB_kinase_act_sf"/>
</dbReference>
<name>A0A8S1HXI5_9PELO</name>
<dbReference type="Gene3D" id="1.20.140.30">
    <property type="entry name" value="MOB kinase activator"/>
    <property type="match status" value="1"/>
</dbReference>
<dbReference type="OrthoDB" id="8170117at2759"/>
<keyword evidence="4" id="KW-1185">Reference proteome</keyword>
<evidence type="ECO:0000313" key="3">
    <source>
        <dbReference type="EMBL" id="CAD6199404.1"/>
    </source>
</evidence>
<sequence>MGRVGWMIISDDDPSSSAKPTMERISKYVRETAGWMWGWMSVAPELRQTSQLARHSSVDIDDAPGCCPAKILISSIVSFATPKQSVAYLYGDVYLCLRFSVLNIVAVYQGGHTLQDKELSGGRPSHSLDSPECTAGHPSSAPASRRLHSTVYLMTAEVARSPESLNQAENQRFGTIRTVLGEWKQLFDSCGFIRRKRRSPVRSRRKEGKEKQVSKRVASAAYAPRQPPKSSDLCVCDSIDDKTVKKFTTLPTGIDQREWIAHNTLGLFDHVSALSGCISELCTPVTCPHMSFPGTSKAPYVDDRGKRQNYPAMQYIDCAMTSCEQISRNEDIFPTKYGSKFSNDFEPTVKRMLRMLWHCIGHLYTKHWEHMGALELRPQVALVLAHLSELGKSFNLIDPKDQVHVDNTVIMIRPILAIASPLGVSEDQGERKSENSDRATRVPTSKSGSWGGYPSPSVLSCKPYSQTC</sequence>
<dbReference type="InterPro" id="IPR005301">
    <property type="entry name" value="MOB_kinase_act_fam"/>
</dbReference>
<keyword evidence="1" id="KW-0862">Zinc</keyword>
<feature type="compositionally biased region" description="Basic and acidic residues" evidence="2">
    <location>
        <begin position="428"/>
        <end position="440"/>
    </location>
</feature>
<feature type="region of interest" description="Disordered" evidence="2">
    <location>
        <begin position="424"/>
        <end position="456"/>
    </location>
</feature>
<keyword evidence="1" id="KW-0479">Metal-binding</keyword>
<organism evidence="3 4">
    <name type="scientific">Caenorhabditis auriculariae</name>
    <dbReference type="NCBI Taxonomy" id="2777116"/>
    <lineage>
        <taxon>Eukaryota</taxon>
        <taxon>Metazoa</taxon>
        <taxon>Ecdysozoa</taxon>
        <taxon>Nematoda</taxon>
        <taxon>Chromadorea</taxon>
        <taxon>Rhabditida</taxon>
        <taxon>Rhabditina</taxon>
        <taxon>Rhabditomorpha</taxon>
        <taxon>Rhabditoidea</taxon>
        <taxon>Rhabditidae</taxon>
        <taxon>Peloderinae</taxon>
        <taxon>Caenorhabditis</taxon>
    </lineage>
</organism>
<dbReference type="Proteomes" id="UP000835052">
    <property type="component" value="Unassembled WGS sequence"/>
</dbReference>
<feature type="binding site" evidence="1">
    <location>
        <position position="287"/>
    </location>
    <ligand>
        <name>Zn(2+)</name>
        <dbReference type="ChEBI" id="CHEBI:29105"/>
    </ligand>
</feature>
<accession>A0A8S1HXI5</accession>
<reference evidence="3" key="1">
    <citation type="submission" date="2020-10" db="EMBL/GenBank/DDBJ databases">
        <authorList>
            <person name="Kikuchi T."/>
        </authorList>
    </citation>
    <scope>NUCLEOTIDE SEQUENCE</scope>
    <source>
        <strain evidence="3">NKZ352</strain>
    </source>
</reference>
<dbReference type="PANTHER" id="PTHR22599">
    <property type="entry name" value="MPS ONE BINDER KINASE ACTIVATOR-LIKE MOB"/>
    <property type="match status" value="1"/>
</dbReference>
<dbReference type="SMART" id="SM01388">
    <property type="entry name" value="Mob1_phocein"/>
    <property type="match status" value="1"/>
</dbReference>
<evidence type="ECO:0000256" key="1">
    <source>
        <dbReference type="PIRSR" id="PIRSR605301-1"/>
    </source>
</evidence>
<dbReference type="EMBL" id="CAJGYM010000173">
    <property type="protein sequence ID" value="CAD6199404.1"/>
    <property type="molecule type" value="Genomic_DNA"/>
</dbReference>
<dbReference type="Pfam" id="PF03637">
    <property type="entry name" value="Mob1_phocein"/>
    <property type="match status" value="1"/>
</dbReference>
<dbReference type="SUPFAM" id="SSF101152">
    <property type="entry name" value="Mob1/phocein"/>
    <property type="match status" value="1"/>
</dbReference>
<comment type="caution">
    <text evidence="3">The sequence shown here is derived from an EMBL/GenBank/DDBJ whole genome shotgun (WGS) entry which is preliminary data.</text>
</comment>
<evidence type="ECO:0000313" key="4">
    <source>
        <dbReference type="Proteomes" id="UP000835052"/>
    </source>
</evidence>
<feature type="binding site" evidence="1">
    <location>
        <position position="282"/>
    </location>
    <ligand>
        <name>Zn(2+)</name>
        <dbReference type="ChEBI" id="CHEBI:29105"/>
    </ligand>
</feature>
<evidence type="ECO:0000256" key="2">
    <source>
        <dbReference type="SAM" id="MobiDB-lite"/>
    </source>
</evidence>
<feature type="binding site" evidence="1">
    <location>
        <position position="367"/>
    </location>
    <ligand>
        <name>Zn(2+)</name>
        <dbReference type="ChEBI" id="CHEBI:29105"/>
    </ligand>
</feature>
<dbReference type="AlphaFoldDB" id="A0A8S1HXI5"/>